<gene>
    <name evidence="2" type="ORF">ANIA_11042</name>
</gene>
<dbReference type="HOGENOM" id="CLU_1635362_0_0_1"/>
<feature type="region of interest" description="Disordered" evidence="1">
    <location>
        <begin position="123"/>
        <end position="156"/>
    </location>
</feature>
<accession>C8V669</accession>
<name>C8V669_EMENI</name>
<evidence type="ECO:0000256" key="1">
    <source>
        <dbReference type="SAM" id="MobiDB-lite"/>
    </source>
</evidence>
<feature type="compositionally biased region" description="Basic and acidic residues" evidence="1">
    <location>
        <begin position="123"/>
        <end position="139"/>
    </location>
</feature>
<keyword evidence="3" id="KW-1185">Reference proteome</keyword>
<proteinExistence type="predicted"/>
<dbReference type="RefSeq" id="XP_050467247.1">
    <property type="nucleotide sequence ID" value="XM_050611197.1"/>
</dbReference>
<reference evidence="3" key="2">
    <citation type="journal article" date="2009" name="Fungal Genet. Biol.">
        <title>The 2008 update of the Aspergillus nidulans genome annotation: a community effort.</title>
        <authorList>
            <person name="Wortman J.R."/>
            <person name="Gilsenan J.M."/>
            <person name="Joardar V."/>
            <person name="Deegan J."/>
            <person name="Clutterbuck J."/>
            <person name="Andersen M.R."/>
            <person name="Archer D."/>
            <person name="Bencina M."/>
            <person name="Braus G."/>
            <person name="Coutinho P."/>
            <person name="von Dohren H."/>
            <person name="Doonan J."/>
            <person name="Driessen A.J."/>
            <person name="Durek P."/>
            <person name="Espeso E."/>
            <person name="Fekete E."/>
            <person name="Flipphi M."/>
            <person name="Estrada C.G."/>
            <person name="Geysens S."/>
            <person name="Goldman G."/>
            <person name="de Groot P.W."/>
            <person name="Hansen K."/>
            <person name="Harris S.D."/>
            <person name="Heinekamp T."/>
            <person name="Helmstaedt K."/>
            <person name="Henrissat B."/>
            <person name="Hofmann G."/>
            <person name="Homan T."/>
            <person name="Horio T."/>
            <person name="Horiuchi H."/>
            <person name="James S."/>
            <person name="Jones M."/>
            <person name="Karaffa L."/>
            <person name="Karanyi Z."/>
            <person name="Kato M."/>
            <person name="Keller N."/>
            <person name="Kelly D.E."/>
            <person name="Kiel J.A."/>
            <person name="Kim J.M."/>
            <person name="van der Klei I.J."/>
            <person name="Klis F.M."/>
            <person name="Kovalchuk A."/>
            <person name="Krasevec N."/>
            <person name="Kubicek C.P."/>
            <person name="Liu B."/>
            <person name="Maccabe A."/>
            <person name="Meyer V."/>
            <person name="Mirabito P."/>
            <person name="Miskei M."/>
            <person name="Mos M."/>
            <person name="Mullins J."/>
            <person name="Nelson D.R."/>
            <person name="Nielsen J."/>
            <person name="Oakley B.R."/>
            <person name="Osmani S.A."/>
            <person name="Pakula T."/>
            <person name="Paszewski A."/>
            <person name="Paulsen I."/>
            <person name="Pilsyk S."/>
            <person name="Pocsi I."/>
            <person name="Punt P.J."/>
            <person name="Ram A.F."/>
            <person name="Ren Q."/>
            <person name="Robellet X."/>
            <person name="Robson G."/>
            <person name="Seiboth B."/>
            <person name="van Solingen P."/>
            <person name="Specht T."/>
            <person name="Sun J."/>
            <person name="Taheri-Talesh N."/>
            <person name="Takeshita N."/>
            <person name="Ussery D."/>
            <person name="vanKuyk P.A."/>
            <person name="Visser H."/>
            <person name="van de Vondervoort P.J."/>
            <person name="de Vries R.P."/>
            <person name="Walton J."/>
            <person name="Xiang X."/>
            <person name="Xiong Y."/>
            <person name="Zeng A.P."/>
            <person name="Brandt B.W."/>
            <person name="Cornell M.J."/>
            <person name="van den Hondel C.A."/>
            <person name="Visser J."/>
            <person name="Oliver S.G."/>
            <person name="Turner G."/>
        </authorList>
    </citation>
    <scope>GENOME REANNOTATION</scope>
    <source>
        <strain evidence="3">FGSC A4 / ATCC 38163 / CBS 112.46 / NRRL 194 / M139</strain>
    </source>
</reference>
<organism evidence="2 3">
    <name type="scientific">Emericella nidulans (strain FGSC A4 / ATCC 38163 / CBS 112.46 / NRRL 194 / M139)</name>
    <name type="common">Aspergillus nidulans</name>
    <dbReference type="NCBI Taxonomy" id="227321"/>
    <lineage>
        <taxon>Eukaryota</taxon>
        <taxon>Fungi</taxon>
        <taxon>Dikarya</taxon>
        <taxon>Ascomycota</taxon>
        <taxon>Pezizomycotina</taxon>
        <taxon>Eurotiomycetes</taxon>
        <taxon>Eurotiomycetidae</taxon>
        <taxon>Eurotiales</taxon>
        <taxon>Aspergillaceae</taxon>
        <taxon>Aspergillus</taxon>
        <taxon>Aspergillus subgen. Nidulantes</taxon>
    </lineage>
</organism>
<dbReference type="EMBL" id="BN001302">
    <property type="protein sequence ID" value="CBF73793.1"/>
    <property type="molecule type" value="Genomic_DNA"/>
</dbReference>
<dbReference type="Proteomes" id="UP000000560">
    <property type="component" value="Chromosome II"/>
</dbReference>
<evidence type="ECO:0000313" key="3">
    <source>
        <dbReference type="Proteomes" id="UP000000560"/>
    </source>
</evidence>
<dbReference type="InParanoid" id="C8V669"/>
<dbReference type="KEGG" id="ani:ANIA_11042"/>
<sequence>MKDKIEEIQITGRDYEQPKQSGGTHNPRSVCCACPKAVIAGSKGIPQHPQQSVPCIPSVINTIILQKVLLPKSAEMSSEKQKQNQYLECNVMLERTASGLALCSKNLGGPCGSSSLRWIGKADVDGKSQNSDDRAKPENRGIATSTHLPGPSSIPWNIAFKP</sequence>
<reference evidence="3" key="1">
    <citation type="journal article" date="2005" name="Nature">
        <title>Sequencing of Aspergillus nidulans and comparative analysis with A. fumigatus and A. oryzae.</title>
        <authorList>
            <person name="Galagan J.E."/>
            <person name="Calvo S.E."/>
            <person name="Cuomo C."/>
            <person name="Ma L.J."/>
            <person name="Wortman J.R."/>
            <person name="Batzoglou S."/>
            <person name="Lee S.I."/>
            <person name="Basturkmen M."/>
            <person name="Spevak C.C."/>
            <person name="Clutterbuck J."/>
            <person name="Kapitonov V."/>
            <person name="Jurka J."/>
            <person name="Scazzocchio C."/>
            <person name="Farman M."/>
            <person name="Butler J."/>
            <person name="Purcell S."/>
            <person name="Harris S."/>
            <person name="Braus G.H."/>
            <person name="Draht O."/>
            <person name="Busch S."/>
            <person name="D'Enfert C."/>
            <person name="Bouchier C."/>
            <person name="Goldman G.H."/>
            <person name="Bell-Pedersen D."/>
            <person name="Griffiths-Jones S."/>
            <person name="Doonan J.H."/>
            <person name="Yu J."/>
            <person name="Vienken K."/>
            <person name="Pain A."/>
            <person name="Freitag M."/>
            <person name="Selker E.U."/>
            <person name="Archer D.B."/>
            <person name="Penalva M.A."/>
            <person name="Oakley B.R."/>
            <person name="Momany M."/>
            <person name="Tanaka T."/>
            <person name="Kumagai T."/>
            <person name="Asai K."/>
            <person name="Machida M."/>
            <person name="Nierman W.C."/>
            <person name="Denning D.W."/>
            <person name="Caddick M."/>
            <person name="Hynes M."/>
            <person name="Paoletti M."/>
            <person name="Fischer R."/>
            <person name="Miller B."/>
            <person name="Dyer P."/>
            <person name="Sachs M.S."/>
            <person name="Osmani S.A."/>
            <person name="Birren B.W."/>
        </authorList>
    </citation>
    <scope>NUCLEOTIDE SEQUENCE [LARGE SCALE GENOMIC DNA]</scope>
    <source>
        <strain evidence="3">FGSC A4 / ATCC 38163 / CBS 112.46 / NRRL 194 / M139</strain>
    </source>
</reference>
<protein>
    <submittedName>
        <fullName evidence="2">Uncharacterized protein</fullName>
    </submittedName>
</protein>
<dbReference type="GeneID" id="74896745"/>
<dbReference type="AlphaFoldDB" id="C8V669"/>
<evidence type="ECO:0000313" key="2">
    <source>
        <dbReference type="EMBL" id="CBF73793.1"/>
    </source>
</evidence>